<evidence type="ECO:0000313" key="3">
    <source>
        <dbReference type="Proteomes" id="UP000078512"/>
    </source>
</evidence>
<sequence>MKHKHTFISLSLLSLIGFLTVVVRFPFLPLSVRFFFFFSFTLHLSSSFFSAPLLIFTEHHHPQTSTDTAITNKNSGQLARVLSKHSNAVFY</sequence>
<evidence type="ECO:0000256" key="1">
    <source>
        <dbReference type="SAM" id="Phobius"/>
    </source>
</evidence>
<keyword evidence="1" id="KW-1133">Transmembrane helix</keyword>
<protein>
    <submittedName>
        <fullName evidence="2">Uncharacterized protein</fullName>
    </submittedName>
</protein>
<keyword evidence="3" id="KW-1185">Reference proteome</keyword>
<dbReference type="AlphaFoldDB" id="A0A197JMG5"/>
<proteinExistence type="predicted"/>
<name>A0A197JMG5_9FUNG</name>
<evidence type="ECO:0000313" key="2">
    <source>
        <dbReference type="EMBL" id="OAQ26437.1"/>
    </source>
</evidence>
<keyword evidence="1" id="KW-0812">Transmembrane</keyword>
<accession>A0A197JMG5</accession>
<dbReference type="Proteomes" id="UP000078512">
    <property type="component" value="Unassembled WGS sequence"/>
</dbReference>
<feature type="transmembrane region" description="Helical" evidence="1">
    <location>
        <begin position="34"/>
        <end position="56"/>
    </location>
</feature>
<reference evidence="2 3" key="1">
    <citation type="submission" date="2016-05" db="EMBL/GenBank/DDBJ databases">
        <title>Genome sequencing reveals origins of a unique bacterial endosymbiosis in the earliest lineages of terrestrial Fungi.</title>
        <authorList>
            <consortium name="DOE Joint Genome Institute"/>
            <person name="Uehling J."/>
            <person name="Gryganskyi A."/>
            <person name="Hameed K."/>
            <person name="Tschaplinski T."/>
            <person name="Misztal P."/>
            <person name="Wu S."/>
            <person name="Desiro A."/>
            <person name="Vande Pol N."/>
            <person name="Du Z.-Y."/>
            <person name="Zienkiewicz A."/>
            <person name="Zienkiewicz K."/>
            <person name="Morin E."/>
            <person name="Tisserant E."/>
            <person name="Splivallo R."/>
            <person name="Hainaut M."/>
            <person name="Henrissat B."/>
            <person name="Ohm R."/>
            <person name="Kuo A."/>
            <person name="Yan J."/>
            <person name="Lipzen A."/>
            <person name="Nolan M."/>
            <person name="Labutti K."/>
            <person name="Barry K."/>
            <person name="Goldstein A."/>
            <person name="Labbe J."/>
            <person name="Schadt C."/>
            <person name="Tuskan G."/>
            <person name="Grigoriev I."/>
            <person name="Martin F."/>
            <person name="Vilgalys R."/>
            <person name="Bonito G."/>
        </authorList>
    </citation>
    <scope>NUCLEOTIDE SEQUENCE [LARGE SCALE GENOMIC DNA]</scope>
    <source>
        <strain evidence="2 3">AG-77</strain>
    </source>
</reference>
<organism evidence="2 3">
    <name type="scientific">Linnemannia elongata AG-77</name>
    <dbReference type="NCBI Taxonomy" id="1314771"/>
    <lineage>
        <taxon>Eukaryota</taxon>
        <taxon>Fungi</taxon>
        <taxon>Fungi incertae sedis</taxon>
        <taxon>Mucoromycota</taxon>
        <taxon>Mortierellomycotina</taxon>
        <taxon>Mortierellomycetes</taxon>
        <taxon>Mortierellales</taxon>
        <taxon>Mortierellaceae</taxon>
        <taxon>Linnemannia</taxon>
    </lineage>
</organism>
<dbReference type="EMBL" id="KV442067">
    <property type="protein sequence ID" value="OAQ26437.1"/>
    <property type="molecule type" value="Genomic_DNA"/>
</dbReference>
<keyword evidence="1" id="KW-0472">Membrane</keyword>
<gene>
    <name evidence="2" type="ORF">K457DRAFT_692738</name>
</gene>